<evidence type="ECO:0000256" key="4">
    <source>
        <dbReference type="ARBA" id="ARBA00022679"/>
    </source>
</evidence>
<reference evidence="7 8" key="1">
    <citation type="submission" date="2021-10" db="EMBL/GenBank/DDBJ databases">
        <authorList>
            <person name="Grouzdev D.S."/>
            <person name="Pantiukh K.S."/>
            <person name="Krutkina M.S."/>
        </authorList>
    </citation>
    <scope>NUCLEOTIDE SEQUENCE [LARGE SCALE GENOMIC DNA]</scope>
    <source>
        <strain evidence="7 8">Z-7514</strain>
    </source>
</reference>
<protein>
    <recommendedName>
        <fullName evidence="3">phosphoenolpyruvate--glycerone phosphotransferase</fullName>
        <ecNumber evidence="3">2.7.1.121</ecNumber>
    </recommendedName>
</protein>
<dbReference type="InterPro" id="IPR036662">
    <property type="entry name" value="PTS_EIIA_man-typ_sf"/>
</dbReference>
<evidence type="ECO:0000313" key="7">
    <source>
        <dbReference type="EMBL" id="MCC3145913.1"/>
    </source>
</evidence>
<evidence type="ECO:0000259" key="6">
    <source>
        <dbReference type="PROSITE" id="PS51096"/>
    </source>
</evidence>
<evidence type="ECO:0000256" key="1">
    <source>
        <dbReference type="ARBA" id="ARBA00001113"/>
    </source>
</evidence>
<proteinExistence type="predicted"/>
<dbReference type="Gene3D" id="3.40.50.510">
    <property type="entry name" value="Phosphotransferase system, mannose-type IIA component"/>
    <property type="match status" value="1"/>
</dbReference>
<keyword evidence="8" id="KW-1185">Reference proteome</keyword>
<dbReference type="Pfam" id="PF03610">
    <property type="entry name" value="EIIA-man"/>
    <property type="match status" value="1"/>
</dbReference>
<comment type="function">
    <text evidence="2">Component of the dihydroxyacetone kinase complex, which is responsible for the phosphoenolpyruvate (PEP)-dependent phosphorylation of dihydroxyacetone. DhaM serves as the phosphoryl donor. Is phosphorylated by phosphoenolpyruvate in an EI- and HPr-dependent reaction, and a phosphorelay system on histidine residues finally leads to phosphoryl transfer to DhaL and dihydroxyacetone.</text>
</comment>
<organism evidence="7 8">
    <name type="scientific">Halanaerobium polyolivorans</name>
    <dbReference type="NCBI Taxonomy" id="2886943"/>
    <lineage>
        <taxon>Bacteria</taxon>
        <taxon>Bacillati</taxon>
        <taxon>Bacillota</taxon>
        <taxon>Clostridia</taxon>
        <taxon>Halanaerobiales</taxon>
        <taxon>Halanaerobiaceae</taxon>
        <taxon>Halanaerobium</taxon>
    </lineage>
</organism>
<dbReference type="Proteomes" id="UP001199296">
    <property type="component" value="Unassembled WGS sequence"/>
</dbReference>
<name>A0AAW4X2C9_9FIRM</name>
<dbReference type="EMBL" id="JAJFAT010000021">
    <property type="protein sequence ID" value="MCC3145913.1"/>
    <property type="molecule type" value="Genomic_DNA"/>
</dbReference>
<dbReference type="RefSeq" id="WP_229346613.1">
    <property type="nucleotide sequence ID" value="NZ_JAJFAT010000021.1"/>
</dbReference>
<comment type="subunit">
    <text evidence="5">Homodimer. The dihydroxyacetone kinase complex is composed of a homodimer of DhaM, a homodimer of DhaK and the subunit DhaL.</text>
</comment>
<dbReference type="GO" id="GO:0009401">
    <property type="term" value="P:phosphoenolpyruvate-dependent sugar phosphotransferase system"/>
    <property type="evidence" value="ECO:0007669"/>
    <property type="project" value="InterPro"/>
</dbReference>
<dbReference type="GO" id="GO:0047324">
    <property type="term" value="F:phosphoenolpyruvate-glycerone phosphotransferase activity"/>
    <property type="evidence" value="ECO:0007669"/>
    <property type="project" value="UniProtKB-EC"/>
</dbReference>
<accession>A0AAW4X2C9</accession>
<dbReference type="PANTHER" id="PTHR38594:SF1">
    <property type="entry name" value="PEP-DEPENDENT DIHYDROXYACETONE KINASE, PHOSPHORYL DONOR SUBUNIT DHAM"/>
    <property type="match status" value="1"/>
</dbReference>
<dbReference type="AlphaFoldDB" id="A0AAW4X2C9"/>
<dbReference type="PROSITE" id="PS51096">
    <property type="entry name" value="PTS_EIIA_TYPE_4"/>
    <property type="match status" value="1"/>
</dbReference>
<dbReference type="InterPro" id="IPR012844">
    <property type="entry name" value="DhaM_N"/>
</dbReference>
<evidence type="ECO:0000256" key="5">
    <source>
        <dbReference type="ARBA" id="ARBA00046577"/>
    </source>
</evidence>
<sequence>MVNILLVSHSVEIAEGTKELAEQMKQGEVEIAAVGGTEAGELGTNPDAIKSAVNEIDKSDGLIILADLGSAVMSVNMVLDWLDDEVRAKIQLADAPFVEGAVIAAVESGMGNSMEEILSSIESAEIIKKN</sequence>
<dbReference type="PANTHER" id="PTHR38594">
    <property type="entry name" value="PEP-DEPENDENT DIHYDROXYACETONE KINASE, PHOSPHORYL DONOR SUBUNIT DHAM"/>
    <property type="match status" value="1"/>
</dbReference>
<dbReference type="InterPro" id="IPR004701">
    <property type="entry name" value="PTS_EIIA_man-typ"/>
</dbReference>
<dbReference type="EC" id="2.7.1.121" evidence="3"/>
<feature type="domain" description="PTS EIIA type-4" evidence="6">
    <location>
        <begin position="1"/>
        <end position="130"/>
    </location>
</feature>
<dbReference type="SUPFAM" id="SSF53062">
    <property type="entry name" value="PTS system fructose IIA component-like"/>
    <property type="match status" value="1"/>
</dbReference>
<dbReference type="InterPro" id="IPR039643">
    <property type="entry name" value="DhaM"/>
</dbReference>
<gene>
    <name evidence="7" type="primary">dhaM</name>
    <name evidence="7" type="ORF">LJ207_11360</name>
</gene>
<dbReference type="GO" id="GO:0016020">
    <property type="term" value="C:membrane"/>
    <property type="evidence" value="ECO:0007669"/>
    <property type="project" value="InterPro"/>
</dbReference>
<keyword evidence="4" id="KW-0808">Transferase</keyword>
<evidence type="ECO:0000313" key="8">
    <source>
        <dbReference type="Proteomes" id="UP001199296"/>
    </source>
</evidence>
<evidence type="ECO:0000256" key="2">
    <source>
        <dbReference type="ARBA" id="ARBA00002788"/>
    </source>
</evidence>
<comment type="caution">
    <text evidence="7">The sequence shown here is derived from an EMBL/GenBank/DDBJ whole genome shotgun (WGS) entry which is preliminary data.</text>
</comment>
<dbReference type="NCBIfam" id="TIGR02364">
    <property type="entry name" value="dha_pts"/>
    <property type="match status" value="1"/>
</dbReference>
<comment type="catalytic activity">
    <reaction evidence="1">
        <text>dihydroxyacetone + phosphoenolpyruvate = dihydroxyacetone phosphate + pyruvate</text>
        <dbReference type="Rhea" id="RHEA:18381"/>
        <dbReference type="ChEBI" id="CHEBI:15361"/>
        <dbReference type="ChEBI" id="CHEBI:16016"/>
        <dbReference type="ChEBI" id="CHEBI:57642"/>
        <dbReference type="ChEBI" id="CHEBI:58702"/>
        <dbReference type="EC" id="2.7.1.121"/>
    </reaction>
</comment>
<keyword evidence="7" id="KW-0418">Kinase</keyword>
<evidence type="ECO:0000256" key="3">
    <source>
        <dbReference type="ARBA" id="ARBA00012095"/>
    </source>
</evidence>
<dbReference type="GO" id="GO:0019563">
    <property type="term" value="P:glycerol catabolic process"/>
    <property type="evidence" value="ECO:0007669"/>
    <property type="project" value="InterPro"/>
</dbReference>